<evidence type="ECO:0000259" key="1">
    <source>
        <dbReference type="Pfam" id="PF07727"/>
    </source>
</evidence>
<dbReference type="Pfam" id="PF07727">
    <property type="entry name" value="RVT_2"/>
    <property type="match status" value="1"/>
</dbReference>
<organism evidence="2 3">
    <name type="scientific">Escallonia rubra</name>
    <dbReference type="NCBI Taxonomy" id="112253"/>
    <lineage>
        <taxon>Eukaryota</taxon>
        <taxon>Viridiplantae</taxon>
        <taxon>Streptophyta</taxon>
        <taxon>Embryophyta</taxon>
        <taxon>Tracheophyta</taxon>
        <taxon>Spermatophyta</taxon>
        <taxon>Magnoliopsida</taxon>
        <taxon>eudicotyledons</taxon>
        <taxon>Gunneridae</taxon>
        <taxon>Pentapetalae</taxon>
        <taxon>asterids</taxon>
        <taxon>campanulids</taxon>
        <taxon>Escalloniales</taxon>
        <taxon>Escalloniaceae</taxon>
        <taxon>Escallonia</taxon>
    </lineage>
</organism>
<proteinExistence type="predicted"/>
<keyword evidence="3" id="KW-1185">Reference proteome</keyword>
<evidence type="ECO:0000313" key="3">
    <source>
        <dbReference type="Proteomes" id="UP001187471"/>
    </source>
</evidence>
<gene>
    <name evidence="2" type="ORF">RJ640_016937</name>
</gene>
<name>A0AA88RLK0_9ASTE</name>
<dbReference type="SUPFAM" id="SSF56672">
    <property type="entry name" value="DNA/RNA polymerases"/>
    <property type="match status" value="1"/>
</dbReference>
<evidence type="ECO:0000313" key="2">
    <source>
        <dbReference type="EMBL" id="KAK2992164.1"/>
    </source>
</evidence>
<dbReference type="CDD" id="cd09272">
    <property type="entry name" value="RNase_HI_RT_Ty1"/>
    <property type="match status" value="1"/>
</dbReference>
<protein>
    <recommendedName>
        <fullName evidence="1">Reverse transcriptase Ty1/copia-type domain-containing protein</fullName>
    </recommendedName>
</protein>
<reference evidence="2" key="1">
    <citation type="submission" date="2022-12" db="EMBL/GenBank/DDBJ databases">
        <title>Draft genome assemblies for two species of Escallonia (Escalloniales).</title>
        <authorList>
            <person name="Chanderbali A."/>
            <person name="Dervinis C."/>
            <person name="Anghel I."/>
            <person name="Soltis D."/>
            <person name="Soltis P."/>
            <person name="Zapata F."/>
        </authorList>
    </citation>
    <scope>NUCLEOTIDE SEQUENCE</scope>
    <source>
        <strain evidence="2">UCBG92.1500</strain>
        <tissue evidence="2">Leaf</tissue>
    </source>
</reference>
<dbReference type="AlphaFoldDB" id="A0AA88RLK0"/>
<dbReference type="PANTHER" id="PTHR11439">
    <property type="entry name" value="GAG-POL-RELATED RETROTRANSPOSON"/>
    <property type="match status" value="1"/>
</dbReference>
<dbReference type="InterPro" id="IPR013103">
    <property type="entry name" value="RVT_2"/>
</dbReference>
<dbReference type="Proteomes" id="UP001187471">
    <property type="component" value="Unassembled WGS sequence"/>
</dbReference>
<comment type="caution">
    <text evidence="2">The sequence shown here is derived from an EMBL/GenBank/DDBJ whole genome shotgun (WGS) entry which is preliminary data.</text>
</comment>
<dbReference type="EMBL" id="JAVXUO010000430">
    <property type="protein sequence ID" value="KAK2992164.1"/>
    <property type="molecule type" value="Genomic_DNA"/>
</dbReference>
<dbReference type="PANTHER" id="PTHR11439:SF455">
    <property type="entry name" value="RLK (RECEPTOR-LIKE PROTEIN KINASE) 8, PUTATIVE-RELATED"/>
    <property type="match status" value="1"/>
</dbReference>
<dbReference type="InterPro" id="IPR043502">
    <property type="entry name" value="DNA/RNA_pol_sf"/>
</dbReference>
<accession>A0AA88RLK0</accession>
<sequence length="361" mass="40558">MFILRTEKIFICLLIYVDDIILTENSSQAINRIVGALNAEFSVKDLGPLHYFLGIEVIHTDRGLLLLQRQYITDLLKRTHLDAAKPVHTPMSTSTQLSRHRGDPYPSPTEYCSIVGALQYLSFTRPDISFAVNKVAQFMQAPTSEHWSAVKRILPYRKDTIHFGLCLAKSSNLSLSAHSDADWAGCPDDRRSTSGFCVYLGCNLISWSSRKQPTVARSSTEAEYKAIATVASELEWLKSLLVELHLAPSFPPTLWCDNIGSVYLSINPVFHARTKHVEIDYHFVRERVARKALDVRYISTVDQPADIFTKPLALPRFRTLRSKLNVLDTLSLWGGIGACHTANTQSNTCATNQIQTPHKID</sequence>
<feature type="domain" description="Reverse transcriptase Ty1/copia-type" evidence="1">
    <location>
        <begin position="11"/>
        <end position="92"/>
    </location>
</feature>